<dbReference type="InterPro" id="IPR012902">
    <property type="entry name" value="N_methyl_site"/>
</dbReference>
<evidence type="ECO:0000256" key="1">
    <source>
        <dbReference type="SAM" id="Phobius"/>
    </source>
</evidence>
<dbReference type="PROSITE" id="PS00409">
    <property type="entry name" value="PROKAR_NTER_METHYL"/>
    <property type="match status" value="1"/>
</dbReference>
<gene>
    <name evidence="2" type="ORF">Pan265_13930</name>
</gene>
<dbReference type="RefSeq" id="WP_236254245.1">
    <property type="nucleotide sequence ID" value="NZ_CP036280.1"/>
</dbReference>
<evidence type="ECO:0000313" key="3">
    <source>
        <dbReference type="Proteomes" id="UP000320386"/>
    </source>
</evidence>
<dbReference type="Gene3D" id="3.30.700.10">
    <property type="entry name" value="Glycoprotein, Type 4 Pilin"/>
    <property type="match status" value="1"/>
</dbReference>
<dbReference type="Proteomes" id="UP000320386">
    <property type="component" value="Chromosome"/>
</dbReference>
<proteinExistence type="predicted"/>
<dbReference type="KEGG" id="mcad:Pan265_13930"/>
<keyword evidence="1" id="KW-0472">Membrane</keyword>
<dbReference type="AlphaFoldDB" id="A0A518BX35"/>
<dbReference type="NCBIfam" id="TIGR02532">
    <property type="entry name" value="IV_pilin_GFxxxE"/>
    <property type="match status" value="1"/>
</dbReference>
<reference evidence="2 3" key="1">
    <citation type="submission" date="2019-02" db="EMBL/GenBank/DDBJ databases">
        <title>Deep-cultivation of Planctomycetes and their phenomic and genomic characterization uncovers novel biology.</title>
        <authorList>
            <person name="Wiegand S."/>
            <person name="Jogler M."/>
            <person name="Boedeker C."/>
            <person name="Pinto D."/>
            <person name="Vollmers J."/>
            <person name="Rivas-Marin E."/>
            <person name="Kohn T."/>
            <person name="Peeters S.H."/>
            <person name="Heuer A."/>
            <person name="Rast P."/>
            <person name="Oberbeckmann S."/>
            <person name="Bunk B."/>
            <person name="Jeske O."/>
            <person name="Meyerdierks A."/>
            <person name="Storesund J.E."/>
            <person name="Kallscheuer N."/>
            <person name="Luecker S."/>
            <person name="Lage O.M."/>
            <person name="Pohl T."/>
            <person name="Merkel B.J."/>
            <person name="Hornburger P."/>
            <person name="Mueller R.-W."/>
            <person name="Bruemmer F."/>
            <person name="Labrenz M."/>
            <person name="Spormann A.M."/>
            <person name="Op den Camp H."/>
            <person name="Overmann J."/>
            <person name="Amann R."/>
            <person name="Jetten M.S.M."/>
            <person name="Mascher T."/>
            <person name="Medema M.H."/>
            <person name="Devos D.P."/>
            <person name="Kaster A.-K."/>
            <person name="Ovreas L."/>
            <person name="Rohde M."/>
            <person name="Galperin M.Y."/>
            <person name="Jogler C."/>
        </authorList>
    </citation>
    <scope>NUCLEOTIDE SEQUENCE [LARGE SCALE GENOMIC DNA]</scope>
    <source>
        <strain evidence="2 3">Pan265</strain>
    </source>
</reference>
<dbReference type="EMBL" id="CP036280">
    <property type="protein sequence ID" value="QDU71543.1"/>
    <property type="molecule type" value="Genomic_DNA"/>
</dbReference>
<keyword evidence="1" id="KW-0812">Transmembrane</keyword>
<dbReference type="InterPro" id="IPR045584">
    <property type="entry name" value="Pilin-like"/>
</dbReference>
<dbReference type="Pfam" id="PF07963">
    <property type="entry name" value="N_methyl"/>
    <property type="match status" value="1"/>
</dbReference>
<name>A0A518BX35_9BACT</name>
<sequence length="75" mass="8034">MRRSEGFTLIELLVVISIIALLIGILLPALGAARRTARQLQNSTQLRGIHQGLVIHAQSNGGWYAGIDNQGDTVG</sequence>
<accession>A0A518BX35</accession>
<dbReference type="PANTHER" id="PTHR30093">
    <property type="entry name" value="GENERAL SECRETION PATHWAY PROTEIN G"/>
    <property type="match status" value="1"/>
</dbReference>
<feature type="transmembrane region" description="Helical" evidence="1">
    <location>
        <begin position="12"/>
        <end position="33"/>
    </location>
</feature>
<keyword evidence="1" id="KW-1133">Transmembrane helix</keyword>
<dbReference type="SUPFAM" id="SSF54523">
    <property type="entry name" value="Pili subunits"/>
    <property type="match status" value="1"/>
</dbReference>
<evidence type="ECO:0000313" key="2">
    <source>
        <dbReference type="EMBL" id="QDU71543.1"/>
    </source>
</evidence>
<protein>
    <submittedName>
        <fullName evidence="2">Putative major pilin subunit</fullName>
    </submittedName>
</protein>
<keyword evidence="3" id="KW-1185">Reference proteome</keyword>
<organism evidence="2 3">
    <name type="scientific">Mucisphaera calidilacus</name>
    <dbReference type="NCBI Taxonomy" id="2527982"/>
    <lineage>
        <taxon>Bacteria</taxon>
        <taxon>Pseudomonadati</taxon>
        <taxon>Planctomycetota</taxon>
        <taxon>Phycisphaerae</taxon>
        <taxon>Phycisphaerales</taxon>
        <taxon>Phycisphaeraceae</taxon>
        <taxon>Mucisphaera</taxon>
    </lineage>
</organism>